<evidence type="ECO:0000256" key="1">
    <source>
        <dbReference type="ARBA" id="ARBA00004442"/>
    </source>
</evidence>
<dbReference type="GO" id="GO:1990281">
    <property type="term" value="C:efflux pump complex"/>
    <property type="evidence" value="ECO:0007669"/>
    <property type="project" value="TreeGrafter"/>
</dbReference>
<comment type="caution">
    <text evidence="9">The sequence shown here is derived from an EMBL/GenBank/DDBJ whole genome shotgun (WGS) entry which is preliminary data.</text>
</comment>
<dbReference type="GO" id="GO:0015562">
    <property type="term" value="F:efflux transmembrane transporter activity"/>
    <property type="evidence" value="ECO:0007669"/>
    <property type="project" value="InterPro"/>
</dbReference>
<sequence>MISKVILTFTALLVAFSTMGQDGKIYTLEQCRSMAVENNKKMRAAHFQLKAARAAKKSADANAYPLFDASVMGIQLGKPIGGALNGAIPELMASGTLNASLPVYAGGKIQNGKAAARKVVEATEEQKNVTEADVLLQTEEGYWRIVQVREKIVLATRFKTMLEALRKDLENSFNAGLSYKNDLLQVQVNLNEANLNLEKAHDGLVLAKLNLAQIIGDPGNINFDVTESLSDNFLLPGKRAENATQNRPEIKALTKALEAEQLQQKILQGDRLPTVALAASGLASAGKSVNIKDGSNFMASYYSLASISIPVFDWGKKAGKVREQSYKIAAQQARLDETKELINIEVQGAYLQLKQSANQISYSELSLKQATENLKLAQDRLAAGTIVGKDVLEAQAIWQQAYSKLIDARIEYKVNKAVYEKSIGELAP</sequence>
<keyword evidence="7" id="KW-0998">Cell outer membrane</keyword>
<evidence type="ECO:0000256" key="5">
    <source>
        <dbReference type="ARBA" id="ARBA00022692"/>
    </source>
</evidence>
<gene>
    <name evidence="9" type="ORF">EKH83_14790</name>
</gene>
<dbReference type="InterPro" id="IPR003423">
    <property type="entry name" value="OMP_efflux"/>
</dbReference>
<name>A0A4Q0M6I4_9SPHI</name>
<dbReference type="GO" id="GO:0015288">
    <property type="term" value="F:porin activity"/>
    <property type="evidence" value="ECO:0007669"/>
    <property type="project" value="TreeGrafter"/>
</dbReference>
<proteinExistence type="inferred from homology"/>
<dbReference type="PANTHER" id="PTHR30026">
    <property type="entry name" value="OUTER MEMBRANE PROTEIN TOLC"/>
    <property type="match status" value="1"/>
</dbReference>
<dbReference type="RefSeq" id="WP_128770226.1">
    <property type="nucleotide sequence ID" value="NZ_RXOC01000010.1"/>
</dbReference>
<comment type="subcellular location">
    <subcellularLocation>
        <location evidence="1">Cell outer membrane</location>
    </subcellularLocation>
</comment>
<evidence type="ECO:0000313" key="9">
    <source>
        <dbReference type="EMBL" id="RXF68594.1"/>
    </source>
</evidence>
<keyword evidence="3" id="KW-0813">Transport</keyword>
<accession>A0A4Q0M6I4</accession>
<keyword evidence="4" id="KW-1134">Transmembrane beta strand</keyword>
<keyword evidence="8" id="KW-0732">Signal</keyword>
<organism evidence="9 10">
    <name type="scientific">Arcticibacter tournemirensis</name>
    <dbReference type="NCBI Taxonomy" id="699437"/>
    <lineage>
        <taxon>Bacteria</taxon>
        <taxon>Pseudomonadati</taxon>
        <taxon>Bacteroidota</taxon>
        <taxon>Sphingobacteriia</taxon>
        <taxon>Sphingobacteriales</taxon>
        <taxon>Sphingobacteriaceae</taxon>
        <taxon>Arcticibacter</taxon>
    </lineage>
</organism>
<reference evidence="9 10" key="1">
    <citation type="submission" date="2018-12" db="EMBL/GenBank/DDBJ databases">
        <title>The Draft Genome Sequence of the Soil Bacterium Pedobacter tournemirensis R1.</title>
        <authorList>
            <person name="He J."/>
        </authorList>
    </citation>
    <scope>NUCLEOTIDE SEQUENCE [LARGE SCALE GENOMIC DNA]</scope>
    <source>
        <strain evidence="9 10">R1</strain>
    </source>
</reference>
<feature type="chain" id="PRO_5020231520" evidence="8">
    <location>
        <begin position="21"/>
        <end position="428"/>
    </location>
</feature>
<evidence type="ECO:0000313" key="10">
    <source>
        <dbReference type="Proteomes" id="UP000290848"/>
    </source>
</evidence>
<evidence type="ECO:0000256" key="8">
    <source>
        <dbReference type="SAM" id="SignalP"/>
    </source>
</evidence>
<evidence type="ECO:0000256" key="6">
    <source>
        <dbReference type="ARBA" id="ARBA00023136"/>
    </source>
</evidence>
<keyword evidence="6" id="KW-0472">Membrane</keyword>
<protein>
    <submittedName>
        <fullName evidence="9">TolC family protein</fullName>
    </submittedName>
</protein>
<dbReference type="InterPro" id="IPR051906">
    <property type="entry name" value="TolC-like"/>
</dbReference>
<keyword evidence="5" id="KW-0812">Transmembrane</keyword>
<feature type="signal peptide" evidence="8">
    <location>
        <begin position="1"/>
        <end position="20"/>
    </location>
</feature>
<dbReference type="PANTHER" id="PTHR30026:SF20">
    <property type="entry name" value="OUTER MEMBRANE PROTEIN TOLC"/>
    <property type="match status" value="1"/>
</dbReference>
<dbReference type="AlphaFoldDB" id="A0A4Q0M6I4"/>
<comment type="similarity">
    <text evidence="2">Belongs to the outer membrane factor (OMF) (TC 1.B.17) family.</text>
</comment>
<dbReference type="GO" id="GO:0009279">
    <property type="term" value="C:cell outer membrane"/>
    <property type="evidence" value="ECO:0007669"/>
    <property type="project" value="UniProtKB-SubCell"/>
</dbReference>
<evidence type="ECO:0000256" key="2">
    <source>
        <dbReference type="ARBA" id="ARBA00007613"/>
    </source>
</evidence>
<dbReference type="Gene3D" id="1.20.1600.10">
    <property type="entry name" value="Outer membrane efflux proteins (OEP)"/>
    <property type="match status" value="1"/>
</dbReference>
<dbReference type="EMBL" id="RXOC01000010">
    <property type="protein sequence ID" value="RXF68594.1"/>
    <property type="molecule type" value="Genomic_DNA"/>
</dbReference>
<dbReference type="Proteomes" id="UP000290848">
    <property type="component" value="Unassembled WGS sequence"/>
</dbReference>
<evidence type="ECO:0000256" key="3">
    <source>
        <dbReference type="ARBA" id="ARBA00022448"/>
    </source>
</evidence>
<evidence type="ECO:0000256" key="7">
    <source>
        <dbReference type="ARBA" id="ARBA00023237"/>
    </source>
</evidence>
<dbReference type="Pfam" id="PF02321">
    <property type="entry name" value="OEP"/>
    <property type="match status" value="2"/>
</dbReference>
<evidence type="ECO:0000256" key="4">
    <source>
        <dbReference type="ARBA" id="ARBA00022452"/>
    </source>
</evidence>
<dbReference type="SUPFAM" id="SSF56954">
    <property type="entry name" value="Outer membrane efflux proteins (OEP)"/>
    <property type="match status" value="1"/>
</dbReference>